<feature type="region of interest" description="Disordered" evidence="1">
    <location>
        <begin position="469"/>
        <end position="509"/>
    </location>
</feature>
<dbReference type="OrthoDB" id="556502at2"/>
<evidence type="ECO:0000256" key="2">
    <source>
        <dbReference type="SAM" id="Phobius"/>
    </source>
</evidence>
<sequence length="556" mass="56523">MTTRTSSRRVAAGAATGAILLSLAYGGAAAVADEIAPAVDAAPAATESPAQPAEAPAAEAPAAPAVEQAPDAAPAAASPAETLAEPSEPEQPTEPDEPTDPQEPTDPEEPTEPEDPDVIAPALVVAMPAPAPRGWYTEPVSIELVAGDAESGVASIMWQVDGGPAQTIPGDIGIATIGFGGDHEFAAWAVDVAGNSSEVATRTVMIDMAAPYVQSFSQPQDAVFQLGADVTLEFECSDDLSGVDMCITGELPNGKLDTSTVGDHTVDVIAVDVAGNQTVIPYRYSVTDADTSAPAITATASGTHVNDQWFTGTDAKVTLEVADATEEGVSIHYTIPGMPEVSVDGTSTEFLVPSDGAFDIAYYAEDAAGNRSETQTITVRRDTVVPTIAYAAHYTDGTPVENGAVVPQNAEIEFGHECVDSISGVADCTSEVQNGEFLDTKDLGGHSVLLMSTDAAGNEVSVIFDYTVEEPSEPTDPGNGGEEPTDPVGDGGAPAQPGTGQPAPAVVTPARNTADDDRLASTGVSQVAGIAGLVAALLAGGFGLTALGVARRRRAS</sequence>
<evidence type="ECO:0000256" key="3">
    <source>
        <dbReference type="SAM" id="SignalP"/>
    </source>
</evidence>
<accession>A0A2M9CM04</accession>
<dbReference type="RefSeq" id="WP_100365062.1">
    <property type="nucleotide sequence ID" value="NZ_PGFF01000001.1"/>
</dbReference>
<organism evidence="4 5">
    <name type="scientific">Diaminobutyricimonas aerilata</name>
    <dbReference type="NCBI Taxonomy" id="1162967"/>
    <lineage>
        <taxon>Bacteria</taxon>
        <taxon>Bacillati</taxon>
        <taxon>Actinomycetota</taxon>
        <taxon>Actinomycetes</taxon>
        <taxon>Micrococcales</taxon>
        <taxon>Microbacteriaceae</taxon>
        <taxon>Diaminobutyricimonas</taxon>
    </lineage>
</organism>
<feature type="compositionally biased region" description="Low complexity" evidence="1">
    <location>
        <begin position="493"/>
        <end position="505"/>
    </location>
</feature>
<keyword evidence="5" id="KW-1185">Reference proteome</keyword>
<feature type="region of interest" description="Disordered" evidence="1">
    <location>
        <begin position="40"/>
        <end position="116"/>
    </location>
</feature>
<keyword evidence="2" id="KW-0472">Membrane</keyword>
<name>A0A2M9CM04_9MICO</name>
<protein>
    <recommendedName>
        <fullName evidence="6">Ig-like domain-containing protein</fullName>
    </recommendedName>
</protein>
<reference evidence="4 5" key="1">
    <citation type="submission" date="2017-11" db="EMBL/GenBank/DDBJ databases">
        <title>Genomic Encyclopedia of Archaeal and Bacterial Type Strains, Phase II (KMG-II): From Individual Species to Whole Genera.</title>
        <authorList>
            <person name="Goeker M."/>
        </authorList>
    </citation>
    <scope>NUCLEOTIDE SEQUENCE [LARGE SCALE GENOMIC DNA]</scope>
    <source>
        <strain evidence="4 5">DSM 27393</strain>
    </source>
</reference>
<dbReference type="Proteomes" id="UP000228758">
    <property type="component" value="Unassembled WGS sequence"/>
</dbReference>
<feature type="transmembrane region" description="Helical" evidence="2">
    <location>
        <begin position="527"/>
        <end position="550"/>
    </location>
</feature>
<keyword evidence="3" id="KW-0732">Signal</keyword>
<evidence type="ECO:0000313" key="5">
    <source>
        <dbReference type="Proteomes" id="UP000228758"/>
    </source>
</evidence>
<dbReference type="AlphaFoldDB" id="A0A2M9CM04"/>
<feature type="signal peptide" evidence="3">
    <location>
        <begin position="1"/>
        <end position="24"/>
    </location>
</feature>
<keyword evidence="2" id="KW-0812">Transmembrane</keyword>
<keyword evidence="2" id="KW-1133">Transmembrane helix</keyword>
<gene>
    <name evidence="4" type="ORF">CLV46_2498</name>
</gene>
<comment type="caution">
    <text evidence="4">The sequence shown here is derived from an EMBL/GenBank/DDBJ whole genome shotgun (WGS) entry which is preliminary data.</text>
</comment>
<dbReference type="Gene3D" id="3.30.1920.20">
    <property type="match status" value="1"/>
</dbReference>
<feature type="compositionally biased region" description="Low complexity" evidence="1">
    <location>
        <begin position="40"/>
        <end position="86"/>
    </location>
</feature>
<feature type="compositionally biased region" description="Acidic residues" evidence="1">
    <location>
        <begin position="87"/>
        <end position="116"/>
    </location>
</feature>
<proteinExistence type="predicted"/>
<evidence type="ECO:0008006" key="6">
    <source>
        <dbReference type="Google" id="ProtNLM"/>
    </source>
</evidence>
<evidence type="ECO:0000313" key="4">
    <source>
        <dbReference type="EMBL" id="PJJ72919.1"/>
    </source>
</evidence>
<evidence type="ECO:0000256" key="1">
    <source>
        <dbReference type="SAM" id="MobiDB-lite"/>
    </source>
</evidence>
<feature type="chain" id="PRO_5038917264" description="Ig-like domain-containing protein" evidence="3">
    <location>
        <begin position="25"/>
        <end position="556"/>
    </location>
</feature>
<dbReference type="EMBL" id="PGFF01000001">
    <property type="protein sequence ID" value="PJJ72919.1"/>
    <property type="molecule type" value="Genomic_DNA"/>
</dbReference>